<name>A0A8J7Z6A8_9CYAN</name>
<accession>A0A8J7Z6A8</accession>
<evidence type="ECO:0000256" key="3">
    <source>
        <dbReference type="HAMAP-Rule" id="MF_01459"/>
    </source>
</evidence>
<dbReference type="HAMAP" id="MF_01459">
    <property type="entry name" value="Chrphore_lyase_CpxS"/>
    <property type="match status" value="1"/>
</dbReference>
<evidence type="ECO:0000313" key="5">
    <source>
        <dbReference type="Proteomes" id="UP000646053"/>
    </source>
</evidence>
<organism evidence="4 5">
    <name type="scientific">Myxacorys almedinensis A</name>
    <dbReference type="NCBI Taxonomy" id="2690445"/>
    <lineage>
        <taxon>Bacteria</taxon>
        <taxon>Bacillati</taxon>
        <taxon>Cyanobacteriota</taxon>
        <taxon>Cyanophyceae</taxon>
        <taxon>Leptolyngbyales</taxon>
        <taxon>Leptolyngbyaceae</taxon>
        <taxon>Myxacorys</taxon>
        <taxon>Myxacorys almedinensis</taxon>
    </lineage>
</organism>
<dbReference type="Pfam" id="PF09367">
    <property type="entry name" value="CpeS"/>
    <property type="match status" value="1"/>
</dbReference>
<dbReference type="EMBL" id="WVIE01000021">
    <property type="protein sequence ID" value="NDJ18863.1"/>
    <property type="molecule type" value="Genomic_DNA"/>
</dbReference>
<keyword evidence="2 3" id="KW-0456">Lyase</keyword>
<evidence type="ECO:0000313" key="4">
    <source>
        <dbReference type="EMBL" id="NDJ18863.1"/>
    </source>
</evidence>
<evidence type="ECO:0000256" key="1">
    <source>
        <dbReference type="ARBA" id="ARBA00010681"/>
    </source>
</evidence>
<dbReference type="InterPro" id="IPR012674">
    <property type="entry name" value="Calycin"/>
</dbReference>
<evidence type="ECO:0000256" key="2">
    <source>
        <dbReference type="ARBA" id="ARBA00023239"/>
    </source>
</evidence>
<comment type="function">
    <text evidence="3">Covalently attaches a chromophore to Cys residue(s) of phycobiliproteins.</text>
</comment>
<reference evidence="4" key="1">
    <citation type="submission" date="2019-12" db="EMBL/GenBank/DDBJ databases">
        <title>High-Quality draft genome sequences of three cyanobacteria isolated from the limestone walls of the Old Cathedral of Coimbra.</title>
        <authorList>
            <person name="Tiago I."/>
            <person name="Soares F."/>
            <person name="Portugal A."/>
        </authorList>
    </citation>
    <scope>NUCLEOTIDE SEQUENCE</scope>
    <source>
        <strain evidence="4">A</strain>
    </source>
</reference>
<dbReference type="Proteomes" id="UP000646053">
    <property type="component" value="Unassembled WGS sequence"/>
</dbReference>
<gene>
    <name evidence="3" type="primary">cpcS</name>
    <name evidence="4" type="ORF">GS601_16490</name>
</gene>
<dbReference type="CDD" id="cd16339">
    <property type="entry name" value="CpcS"/>
    <property type="match status" value="1"/>
</dbReference>
<comment type="caution">
    <text evidence="4">The sequence shown here is derived from an EMBL/GenBank/DDBJ whole genome shotgun (WGS) entry which is preliminary data.</text>
</comment>
<comment type="similarity">
    <text evidence="1 3">Belongs to the CpcS/CpeS biliprotein lyase family.</text>
</comment>
<dbReference type="EC" id="4.-.-.-" evidence="3"/>
<dbReference type="GO" id="GO:0017006">
    <property type="term" value="P:protein-tetrapyrrole linkage"/>
    <property type="evidence" value="ECO:0007669"/>
    <property type="project" value="UniProtKB-UniRule"/>
</dbReference>
<dbReference type="RefSeq" id="WP_162424392.1">
    <property type="nucleotide sequence ID" value="NZ_WVIE01000021.1"/>
</dbReference>
<dbReference type="Gene3D" id="2.40.128.20">
    <property type="match status" value="1"/>
</dbReference>
<sequence>MDIVEFFQQSAGKWSSMRTSHHLAFKQQEAGKSNIQIELLDKTDPAVIQLCQQYNVDPATAACGARVSWDGTMDWDKEKHDGTTVLVPVANPDNPKEGTLLREMGYAEKAPVAGSYHINETDELTLVTEYESMYSKERLWFESPNVRLRHSILKRFGGFSMASFCSEIRLGVAKPDEQTSDTAAADAE</sequence>
<keyword evidence="5" id="KW-1185">Reference proteome</keyword>
<dbReference type="InterPro" id="IPR018536">
    <property type="entry name" value="CpcS/CpeS"/>
</dbReference>
<dbReference type="GO" id="GO:0016829">
    <property type="term" value="F:lyase activity"/>
    <property type="evidence" value="ECO:0007669"/>
    <property type="project" value="UniProtKB-KW"/>
</dbReference>
<dbReference type="AlphaFoldDB" id="A0A8J7Z6A8"/>
<protein>
    <recommendedName>
        <fullName evidence="3">Chromophore lyase CpcS/CpeS</fullName>
        <ecNumber evidence="3">4.-.-.-</ecNumber>
    </recommendedName>
</protein>
<proteinExistence type="inferred from homology"/>